<dbReference type="EMBL" id="OU895878">
    <property type="protein sequence ID" value="CAG9806222.1"/>
    <property type="molecule type" value="Genomic_DNA"/>
</dbReference>
<dbReference type="Proteomes" id="UP001153620">
    <property type="component" value="Chromosome 2"/>
</dbReference>
<feature type="compositionally biased region" description="Polar residues" evidence="1">
    <location>
        <begin position="276"/>
        <end position="292"/>
    </location>
</feature>
<keyword evidence="2" id="KW-0732">Signal</keyword>
<proteinExistence type="predicted"/>
<feature type="compositionally biased region" description="Polar residues" evidence="1">
    <location>
        <begin position="241"/>
        <end position="260"/>
    </location>
</feature>
<evidence type="ECO:0000256" key="2">
    <source>
        <dbReference type="SAM" id="SignalP"/>
    </source>
</evidence>
<feature type="compositionally biased region" description="Basic and acidic residues" evidence="1">
    <location>
        <begin position="184"/>
        <end position="230"/>
    </location>
</feature>
<evidence type="ECO:0000313" key="3">
    <source>
        <dbReference type="EMBL" id="CAG9806222.1"/>
    </source>
</evidence>
<gene>
    <name evidence="3" type="ORF">CHIRRI_LOCUS9083</name>
</gene>
<accession>A0A9N9WRK5</accession>
<evidence type="ECO:0000256" key="1">
    <source>
        <dbReference type="SAM" id="MobiDB-lite"/>
    </source>
</evidence>
<organism evidence="3 4">
    <name type="scientific">Chironomus riparius</name>
    <dbReference type="NCBI Taxonomy" id="315576"/>
    <lineage>
        <taxon>Eukaryota</taxon>
        <taxon>Metazoa</taxon>
        <taxon>Ecdysozoa</taxon>
        <taxon>Arthropoda</taxon>
        <taxon>Hexapoda</taxon>
        <taxon>Insecta</taxon>
        <taxon>Pterygota</taxon>
        <taxon>Neoptera</taxon>
        <taxon>Endopterygota</taxon>
        <taxon>Diptera</taxon>
        <taxon>Nematocera</taxon>
        <taxon>Chironomoidea</taxon>
        <taxon>Chironomidae</taxon>
        <taxon>Chironominae</taxon>
        <taxon>Chironomus</taxon>
    </lineage>
</organism>
<name>A0A9N9WRK5_9DIPT</name>
<evidence type="ECO:0000313" key="4">
    <source>
        <dbReference type="Proteomes" id="UP001153620"/>
    </source>
</evidence>
<reference evidence="3" key="1">
    <citation type="submission" date="2022-01" db="EMBL/GenBank/DDBJ databases">
        <authorList>
            <person name="King R."/>
        </authorList>
    </citation>
    <scope>NUCLEOTIDE SEQUENCE</scope>
</reference>
<sequence length="311" mass="33396">MKIFLLIGVALLGSALAQNSAAPTKQPKPTKPPKAGPVVTCSNITRYEPRSCCPSFPKIDNKEIIKCGRQCANKNDSHICCVSNCTLNEIKGFNVDGSFNVKALTDFFAKYSNLKNKTGYTSLVADIVQKCVAGLSGKACPPAEVAFCTYRQLFIQCPDMKNSTICKSVKDAVPTCPSYPLIGENEKPKSSKNDAKQADSKKENGKKNDEKKPNEKKENEKKNNDKKNDGKGSNVPKGKNKTTANPAAINGTTPSNNASVEPNKAQKGKAKEIKFPQTTQKPTTAVSGNNTTHKSESRDGALGPQGPGFQP</sequence>
<feature type="region of interest" description="Disordered" evidence="1">
    <location>
        <begin position="179"/>
        <end position="311"/>
    </location>
</feature>
<feature type="chain" id="PRO_5040349655" evidence="2">
    <location>
        <begin position="18"/>
        <end position="311"/>
    </location>
</feature>
<dbReference type="AlphaFoldDB" id="A0A9N9WRK5"/>
<keyword evidence="4" id="KW-1185">Reference proteome</keyword>
<protein>
    <submittedName>
        <fullName evidence="3">Uncharacterized protein</fullName>
    </submittedName>
</protein>
<reference evidence="3" key="2">
    <citation type="submission" date="2022-10" db="EMBL/GenBank/DDBJ databases">
        <authorList>
            <consortium name="ENA_rothamsted_submissions"/>
            <consortium name="culmorum"/>
            <person name="King R."/>
        </authorList>
    </citation>
    <scope>NUCLEOTIDE SEQUENCE</scope>
</reference>
<feature type="signal peptide" evidence="2">
    <location>
        <begin position="1"/>
        <end position="17"/>
    </location>
</feature>